<protein>
    <recommendedName>
        <fullName evidence="10">C2 domain-containing protein</fullName>
    </recommendedName>
</protein>
<feature type="region of interest" description="Disordered" evidence="8">
    <location>
        <begin position="217"/>
        <end position="259"/>
    </location>
</feature>
<feature type="transmembrane region" description="Helical" evidence="9">
    <location>
        <begin position="2151"/>
        <end position="2171"/>
    </location>
</feature>
<feature type="domain" description="C2" evidence="10">
    <location>
        <begin position="45"/>
        <end position="159"/>
    </location>
</feature>
<feature type="transmembrane region" description="Helical" evidence="9">
    <location>
        <begin position="44"/>
        <end position="68"/>
    </location>
</feature>
<dbReference type="CDD" id="cd04011">
    <property type="entry name" value="C2B_Ferlin"/>
    <property type="match status" value="1"/>
</dbReference>
<dbReference type="GO" id="GO:0046872">
    <property type="term" value="F:metal ion binding"/>
    <property type="evidence" value="ECO:0007669"/>
    <property type="project" value="UniProtKB-KW"/>
</dbReference>
<dbReference type="CDD" id="cd04018">
    <property type="entry name" value="C2C_Ferlin"/>
    <property type="match status" value="1"/>
</dbReference>
<keyword evidence="3" id="KW-0479">Metal-binding</keyword>
<accession>A0A8W8JUW0</accession>
<evidence type="ECO:0000256" key="9">
    <source>
        <dbReference type="SAM" id="Phobius"/>
    </source>
</evidence>
<dbReference type="FunFam" id="2.60.40.150:FF:000138">
    <property type="entry name" value="Fer-1-like family member 6"/>
    <property type="match status" value="1"/>
</dbReference>
<dbReference type="SMART" id="SM01202">
    <property type="entry name" value="FerI"/>
    <property type="match status" value="1"/>
</dbReference>
<dbReference type="Pfam" id="PF22901">
    <property type="entry name" value="dsrm_Ferlin"/>
    <property type="match status" value="1"/>
</dbReference>
<feature type="compositionally biased region" description="Basic and acidic residues" evidence="8">
    <location>
        <begin position="1501"/>
        <end position="1521"/>
    </location>
</feature>
<feature type="region of interest" description="Disordered" evidence="8">
    <location>
        <begin position="742"/>
        <end position="773"/>
    </location>
</feature>
<dbReference type="SUPFAM" id="SSF49562">
    <property type="entry name" value="C2 domain (Calcium/lipid-binding domain, CaLB)"/>
    <property type="match status" value="7"/>
</dbReference>
<dbReference type="InterPro" id="IPR037720">
    <property type="entry name" value="C2B_Ferlin"/>
</dbReference>
<feature type="compositionally biased region" description="Polar residues" evidence="8">
    <location>
        <begin position="222"/>
        <end position="236"/>
    </location>
</feature>
<evidence type="ECO:0000259" key="10">
    <source>
        <dbReference type="PROSITE" id="PS50004"/>
    </source>
</evidence>
<keyword evidence="12" id="KW-1185">Reference proteome</keyword>
<dbReference type="PROSITE" id="PS50004">
    <property type="entry name" value="C2"/>
    <property type="match status" value="7"/>
</dbReference>
<feature type="region of interest" description="Disordered" evidence="8">
    <location>
        <begin position="1530"/>
        <end position="1549"/>
    </location>
</feature>
<dbReference type="Pfam" id="PF16165">
    <property type="entry name" value="Ferlin_C"/>
    <property type="match status" value="1"/>
</dbReference>
<feature type="domain" description="C2" evidence="10">
    <location>
        <begin position="1239"/>
        <end position="1363"/>
    </location>
</feature>
<evidence type="ECO:0000256" key="7">
    <source>
        <dbReference type="ARBA" id="ARBA00023136"/>
    </source>
</evidence>
<dbReference type="SMART" id="SM00239">
    <property type="entry name" value="C2"/>
    <property type="match status" value="6"/>
</dbReference>
<dbReference type="Proteomes" id="UP000005408">
    <property type="component" value="Unassembled WGS sequence"/>
</dbReference>
<dbReference type="Pfam" id="PF08151">
    <property type="entry name" value="FerI"/>
    <property type="match status" value="1"/>
</dbReference>
<feature type="domain" description="C2" evidence="10">
    <location>
        <begin position="338"/>
        <end position="458"/>
    </location>
</feature>
<dbReference type="InterPro" id="IPR032362">
    <property type="entry name" value="Ferlin_C"/>
</dbReference>
<dbReference type="PANTHER" id="PTHR12546:SF60">
    <property type="entry name" value="MISFIRE, ISOFORM F"/>
    <property type="match status" value="1"/>
</dbReference>
<feature type="domain" description="C2" evidence="10">
    <location>
        <begin position="496"/>
        <end position="631"/>
    </location>
</feature>
<dbReference type="SMART" id="SM01201">
    <property type="entry name" value="FerB"/>
    <property type="match status" value="1"/>
</dbReference>
<sequence>MNGPPEYGSQKESLALIPQGLMRETITGSIQCSEPGLKTYHFIWILYLVFYIVAINSFFRTMALILHLKYAENLKGKSDRLAKVSFRGVFHYTEVVEDAEGNAFFDQTFQWPVARPIDKDEVVEIQLFNYNRYLSNRLVGTFRMFLQELVEVGNVKICDSLLDSHNVVMRTSVTFELVYNAPDGSVGMWQKGGFDRLTSEELRSPLTEEDQNFRNLERSSVDSESIISTGSPSKSIHGSKLSLESKRSGGRSPRHTKNLSSVVKMMMTVSKQRAGGGVPDMDDKQSLIDDLETDASLDAKAAEIASMVGGGKDSNLDDDQESEGHGSISAGIPSFKRSKDKVPRIEPASMKAQDFQVCITVIEARQLAGLNMDPVVCVQVGDQKKYTSVKESTNCPYYNEYFVFDFHMAPAMLFDKIVTLTVCQSGRLLRSNKPLGNYKLDVGTVYAATDHQFYHKWAMLTDPDDINGGVKGYLKCDIAVVGKGDSVKVPPKIEQDDDDIEGNLLLPEGVPADRQRAKFCINVYRAEGLPKMNTGIMANVKKAFTGESKDLVDPYVNVSFAGHQGRTTVKKGCYEPEWDEQIIFTEMFPPLCRRIQIQLRDKDKVNDDVIGTHYIDIAKISNEGEKGFLPTYGPCWVNLYGSTRQYSLLNENQHLNDGLGEGVSYRGRMLISLRTEVIESADLGGPATVEVCSALPISDNAAGKQDEFFLFGCFMEASMIDRRLGDKPVHFEISMGNAGNVLDGYNPPTKSTSSSDDSDSDEETADDAPLLNEVAVETPKWKSTTPVLRPSTKDKIYYHLPYYEDKPCVYIKHVTEDHRRRMYNSNIVDRIIEKLDDGISDVHEMIVQEQPFPEKRMRGVFEELGSSCSKFVSVVKGTQASGKTKLDKERQKLLIREMDHLSTSARTMKTTTSKHNLKEKLKVANQYLQKLKSLSHEPQHALPDMFIWMISGNKRIAYQRVPAREIVYSIVEEERGKHCGKQQILLLRLPGKKASGQSGWGIQAKLQVYLWLGLSKHKKDFLNGLPKGYEESRLLQIANKPHAVPPEFIHYSNSETFQVRCHMYQARSLIGSDASGLSDPFARVAFGDQSVVTQVIEETLSPTWDEMMIINEVTVYGQVDEIVDNPPLIIIEVFDQDKVGKSEFIGRAMAKPVVKMKNESYDMPKFPPKLEWWDIYRGPDKAGQLLACFELLQHPFEEKDLRSAHLTPPYARKRTLLAPFGEMTGQDLPPLELPTGDRDRGPIMPVPKGIRPILSKHRIEVLFWGVRDLKRVQLTSVDKPRIDIECAGHVLASSVIQNYKKNPNFGTPVKFFDVELPENEMYCPPITIRCVDCRNFGRYVLVGTHVINSIHKFMYVPTTKKAKAALQKLFPGKDPDAPKIIETSPMGTVKVEDVNVKLKKTEENARRKKKDSLDDEDEMDLDSMDWWSKYFASVETLIREPDPFHNQEHERNREDNFDNLDIYNNMDNPTESRSLTPYGAISGGNTGGNMTQNQTDDDPDYNPKEAKKLEKQMEKQDEQKKTFRGAAKAVSLASKLSPKAQQKKSNAPTTAQLKSIKGGLGLLNAAFEMPEEESEKKAKKKSLTPRKFRKLESELKVYPSELEAQAEFDGFKDWLHTFELYRGKKSATEDTDESRIVGKFKGSLKIYKIPLPDDIEDTTITGGDPTCGLFQGLPSNDPIKVLVRIYIVKANDLHPADLNGKADPYLVIKLGGTTINDKENYVSKQLNPVFGKCVEIESTFPMESLLTVQIYDWDLVGMDDLIGETKIDLENRYYSRHRAVCGISAKYDTYGYNAWRDPMKPTLILAKLCKEGKVDGPHYQPGKVRVGNRIFTGTVDHTDDQESRKNHEEQLALSVLRRWEEIPKVGCKLVPEHVETRPLFNPEKPGIEQGKIEMWVDMFPMDMPAPTRPVEISPRRPQSYELRCIIWNTDDVVLEDDAFFTGEKMSDIYVKGWIKGQDDMQSTDIHYRSLTGEGNFNWRFVFPFDYLVAEEKIVISRKESLFSWDESETKIPARLNLQVWDADHFSADDFLGAFTMDLNRFPRGAKSSKLCTLNMLTDPHIPHMSLFKQKRVKGWWPFAVKSESGDEYELTGKVEAELHLMTSEEAEKHPAGLGRNEPDPLEKPNRPDSSFIWFLNPLKSIRYILWHNYKWVIIKVLVVMLLAALLVLFFYSMPGYTVKKMMGA</sequence>
<dbReference type="PANTHER" id="PTHR12546">
    <property type="entry name" value="FER-1-LIKE"/>
    <property type="match status" value="1"/>
</dbReference>
<dbReference type="InterPro" id="IPR035892">
    <property type="entry name" value="C2_domain_sf"/>
</dbReference>
<dbReference type="InterPro" id="IPR037722">
    <property type="entry name" value="C2C_Ferlin"/>
</dbReference>
<dbReference type="Pfam" id="PF08150">
    <property type="entry name" value="FerB"/>
    <property type="match status" value="1"/>
</dbReference>
<feature type="region of interest" description="Disordered" evidence="8">
    <location>
        <begin position="1468"/>
        <end position="1522"/>
    </location>
</feature>
<dbReference type="CDD" id="cd04017">
    <property type="entry name" value="C2D_Ferlin"/>
    <property type="match status" value="1"/>
</dbReference>
<evidence type="ECO:0000313" key="11">
    <source>
        <dbReference type="EnsemblMetazoa" id="G2116.1:cds"/>
    </source>
</evidence>
<dbReference type="InterPro" id="IPR037723">
    <property type="entry name" value="C2D_Ferlin"/>
</dbReference>
<name>A0A8W8JUW0_MAGGI</name>
<evidence type="ECO:0000256" key="1">
    <source>
        <dbReference type="ARBA" id="ARBA00004167"/>
    </source>
</evidence>
<dbReference type="FunFam" id="2.60.40.150:FF:000054">
    <property type="entry name" value="otoferlin isoform X2"/>
    <property type="match status" value="1"/>
</dbReference>
<feature type="domain" description="C2" evidence="10">
    <location>
        <begin position="1664"/>
        <end position="1782"/>
    </location>
</feature>
<dbReference type="InterPro" id="IPR037724">
    <property type="entry name" value="C2E_Ferlin"/>
</dbReference>
<dbReference type="InterPro" id="IPR012968">
    <property type="entry name" value="FerIin_dom"/>
</dbReference>
<keyword evidence="7 9" id="KW-0472">Membrane</keyword>
<dbReference type="GO" id="GO:0007009">
    <property type="term" value="P:plasma membrane organization"/>
    <property type="evidence" value="ECO:0007669"/>
    <property type="project" value="TreeGrafter"/>
</dbReference>
<dbReference type="FunFam" id="2.60.40.150:FF:000034">
    <property type="entry name" value="otoferlin isoform X2"/>
    <property type="match status" value="1"/>
</dbReference>
<dbReference type="EnsemblMetazoa" id="G2116.1">
    <property type="protein sequence ID" value="G2116.1:cds"/>
    <property type="gene ID" value="G2116"/>
</dbReference>
<evidence type="ECO:0000313" key="12">
    <source>
        <dbReference type="Proteomes" id="UP000005408"/>
    </source>
</evidence>
<feature type="compositionally biased region" description="Basic residues" evidence="8">
    <location>
        <begin position="248"/>
        <end position="257"/>
    </location>
</feature>
<keyword evidence="6 9" id="KW-1133">Transmembrane helix</keyword>
<evidence type="ECO:0000256" key="4">
    <source>
        <dbReference type="ARBA" id="ARBA00022737"/>
    </source>
</evidence>
<feature type="compositionally biased region" description="Acidic residues" evidence="8">
    <location>
        <begin position="756"/>
        <end position="766"/>
    </location>
</feature>
<keyword evidence="2 9" id="KW-0812">Transmembrane</keyword>
<dbReference type="InterPro" id="IPR055072">
    <property type="entry name" value="Ferlin_DSRM"/>
</dbReference>
<keyword evidence="4" id="KW-0677">Repeat</keyword>
<feature type="region of interest" description="Disordered" evidence="8">
    <location>
        <begin position="309"/>
        <end position="340"/>
    </location>
</feature>
<comment type="subcellular location">
    <subcellularLocation>
        <location evidence="1">Membrane</location>
        <topology evidence="1">Single-pass membrane protein</topology>
    </subcellularLocation>
</comment>
<evidence type="ECO:0000256" key="3">
    <source>
        <dbReference type="ARBA" id="ARBA00022723"/>
    </source>
</evidence>
<feature type="domain" description="C2" evidence="10">
    <location>
        <begin position="1902"/>
        <end position="2052"/>
    </location>
</feature>
<evidence type="ECO:0000256" key="2">
    <source>
        <dbReference type="ARBA" id="ARBA00022692"/>
    </source>
</evidence>
<feature type="compositionally biased region" description="Low complexity" evidence="8">
    <location>
        <begin position="1530"/>
        <end position="1540"/>
    </location>
</feature>
<dbReference type="InterPro" id="IPR037725">
    <property type="entry name" value="C2F_Ferlin"/>
</dbReference>
<dbReference type="InterPro" id="IPR012561">
    <property type="entry name" value="Ferlin_B-domain"/>
</dbReference>
<dbReference type="CDD" id="cd08374">
    <property type="entry name" value="C2F_Ferlin"/>
    <property type="match status" value="1"/>
</dbReference>
<dbReference type="CDD" id="cd08373">
    <property type="entry name" value="C2A_Ferlin"/>
    <property type="match status" value="1"/>
</dbReference>
<dbReference type="GO" id="GO:0016020">
    <property type="term" value="C:membrane"/>
    <property type="evidence" value="ECO:0007669"/>
    <property type="project" value="UniProtKB-SubCell"/>
</dbReference>
<organism evidence="11 12">
    <name type="scientific">Magallana gigas</name>
    <name type="common">Pacific oyster</name>
    <name type="synonym">Crassostrea gigas</name>
    <dbReference type="NCBI Taxonomy" id="29159"/>
    <lineage>
        <taxon>Eukaryota</taxon>
        <taxon>Metazoa</taxon>
        <taxon>Spiralia</taxon>
        <taxon>Lophotrochozoa</taxon>
        <taxon>Mollusca</taxon>
        <taxon>Bivalvia</taxon>
        <taxon>Autobranchia</taxon>
        <taxon>Pteriomorphia</taxon>
        <taxon>Ostreida</taxon>
        <taxon>Ostreoidea</taxon>
        <taxon>Ostreidae</taxon>
        <taxon>Magallana</taxon>
    </lineage>
</organism>
<evidence type="ECO:0000256" key="8">
    <source>
        <dbReference type="SAM" id="MobiDB-lite"/>
    </source>
</evidence>
<evidence type="ECO:0000256" key="6">
    <source>
        <dbReference type="ARBA" id="ARBA00022989"/>
    </source>
</evidence>
<dbReference type="InterPro" id="IPR037721">
    <property type="entry name" value="Ferlin"/>
</dbReference>
<dbReference type="InterPro" id="IPR000008">
    <property type="entry name" value="C2_dom"/>
</dbReference>
<feature type="domain" description="C2" evidence="10">
    <location>
        <begin position="1045"/>
        <end position="1166"/>
    </location>
</feature>
<dbReference type="Gene3D" id="2.60.40.150">
    <property type="entry name" value="C2 domain"/>
    <property type="match status" value="6"/>
</dbReference>
<proteinExistence type="predicted"/>
<evidence type="ECO:0000256" key="5">
    <source>
        <dbReference type="ARBA" id="ARBA00022837"/>
    </source>
</evidence>
<keyword evidence="5" id="KW-0106">Calcium</keyword>
<reference evidence="11" key="1">
    <citation type="submission" date="2022-08" db="UniProtKB">
        <authorList>
            <consortium name="EnsemblMetazoa"/>
        </authorList>
    </citation>
    <scope>IDENTIFICATION</scope>
    <source>
        <strain evidence="11">05x7-T-G4-1.051#20</strain>
    </source>
</reference>
<dbReference type="CDD" id="cd04037">
    <property type="entry name" value="C2E_Ferlin"/>
    <property type="match status" value="1"/>
</dbReference>
<dbReference type="InterPro" id="IPR037726">
    <property type="entry name" value="C2A_Ferlin"/>
</dbReference>
<dbReference type="Pfam" id="PF00168">
    <property type="entry name" value="C2"/>
    <property type="match status" value="6"/>
</dbReference>